<comment type="caution">
    <text evidence="1">The sequence shown here is derived from an EMBL/GenBank/DDBJ whole genome shotgun (WGS) entry which is preliminary data.</text>
</comment>
<keyword evidence="2" id="KW-1185">Reference proteome</keyword>
<evidence type="ECO:0000313" key="1">
    <source>
        <dbReference type="EMBL" id="GFR62089.1"/>
    </source>
</evidence>
<accession>A0AAV4EMJ7</accession>
<dbReference type="AlphaFoldDB" id="A0AAV4EMJ7"/>
<evidence type="ECO:0000313" key="2">
    <source>
        <dbReference type="Proteomes" id="UP000762676"/>
    </source>
</evidence>
<proteinExistence type="predicted"/>
<sequence length="97" mass="10707">MNIVQEPTNEAADEGKDLFYDKLQGVVEKLPKNMNIVVGDLNANVGVDNRSNEEVMGMHGLGGGKRQWGKIYFSVLFQPVGHRRDSLTPPPSPFPGR</sequence>
<gene>
    <name evidence="1" type="ORF">ElyMa_003573900</name>
</gene>
<organism evidence="1 2">
    <name type="scientific">Elysia marginata</name>
    <dbReference type="NCBI Taxonomy" id="1093978"/>
    <lineage>
        <taxon>Eukaryota</taxon>
        <taxon>Metazoa</taxon>
        <taxon>Spiralia</taxon>
        <taxon>Lophotrochozoa</taxon>
        <taxon>Mollusca</taxon>
        <taxon>Gastropoda</taxon>
        <taxon>Heterobranchia</taxon>
        <taxon>Euthyneura</taxon>
        <taxon>Panpulmonata</taxon>
        <taxon>Sacoglossa</taxon>
        <taxon>Placobranchoidea</taxon>
        <taxon>Plakobranchidae</taxon>
        <taxon>Elysia</taxon>
    </lineage>
</organism>
<name>A0AAV4EMJ7_9GAST</name>
<evidence type="ECO:0008006" key="3">
    <source>
        <dbReference type="Google" id="ProtNLM"/>
    </source>
</evidence>
<dbReference type="EMBL" id="BMAT01007317">
    <property type="protein sequence ID" value="GFR62089.1"/>
    <property type="molecule type" value="Genomic_DNA"/>
</dbReference>
<reference evidence="1 2" key="1">
    <citation type="journal article" date="2021" name="Elife">
        <title>Chloroplast acquisition without the gene transfer in kleptoplastic sea slugs, Plakobranchus ocellatus.</title>
        <authorList>
            <person name="Maeda T."/>
            <person name="Takahashi S."/>
            <person name="Yoshida T."/>
            <person name="Shimamura S."/>
            <person name="Takaki Y."/>
            <person name="Nagai Y."/>
            <person name="Toyoda A."/>
            <person name="Suzuki Y."/>
            <person name="Arimoto A."/>
            <person name="Ishii H."/>
            <person name="Satoh N."/>
            <person name="Nishiyama T."/>
            <person name="Hasebe M."/>
            <person name="Maruyama T."/>
            <person name="Minagawa J."/>
            <person name="Obokata J."/>
            <person name="Shigenobu S."/>
        </authorList>
    </citation>
    <scope>NUCLEOTIDE SEQUENCE [LARGE SCALE GENOMIC DNA]</scope>
</reference>
<dbReference type="Proteomes" id="UP000762676">
    <property type="component" value="Unassembled WGS sequence"/>
</dbReference>
<protein>
    <recommendedName>
        <fullName evidence="3">Endonuclease/exonuclease/phosphatase domain-containing protein</fullName>
    </recommendedName>
</protein>